<name>A0A1F5EKL4_9BACT</name>
<dbReference type="AlphaFoldDB" id="A0A1F5EKL4"/>
<organism evidence="1 2">
    <name type="scientific">Candidatus Berkelbacteria bacterium RIFCSPHIGHO2_12_FULL_36_9</name>
    <dbReference type="NCBI Taxonomy" id="1797469"/>
    <lineage>
        <taxon>Bacteria</taxon>
        <taxon>Candidatus Berkelbacteria</taxon>
    </lineage>
</organism>
<dbReference type="EMBL" id="MEZV01000011">
    <property type="protein sequence ID" value="OGD67754.1"/>
    <property type="molecule type" value="Genomic_DNA"/>
</dbReference>
<evidence type="ECO:0000313" key="1">
    <source>
        <dbReference type="EMBL" id="OGD67754.1"/>
    </source>
</evidence>
<protein>
    <recommendedName>
        <fullName evidence="3">DUF177 domain-containing protein</fullName>
    </recommendedName>
</protein>
<evidence type="ECO:0008006" key="3">
    <source>
        <dbReference type="Google" id="ProtNLM"/>
    </source>
</evidence>
<proteinExistence type="predicted"/>
<gene>
    <name evidence="1" type="ORF">A3F08_03325</name>
</gene>
<dbReference type="Pfam" id="PF02620">
    <property type="entry name" value="YceD"/>
    <property type="match status" value="1"/>
</dbReference>
<dbReference type="Proteomes" id="UP000176451">
    <property type="component" value="Unassembled WGS sequence"/>
</dbReference>
<comment type="caution">
    <text evidence="1">The sequence shown here is derived from an EMBL/GenBank/DDBJ whole genome shotgun (WGS) entry which is preliminary data.</text>
</comment>
<accession>A0A1F5EKL4</accession>
<sequence length="138" mass="15815">MKANISVKNLIGKETGHSKVENIKITPREFEEIRLKTPIQGEVKLTVINDQIYSDFNLSATIILECSRCLKEIEKKIALEYKQIYDSNPQDDSTMLINNNLTIDIWPSIREELLVSIPMKALCKEKCKGIKIVKQLHS</sequence>
<dbReference type="InterPro" id="IPR003772">
    <property type="entry name" value="YceD"/>
</dbReference>
<dbReference type="STRING" id="1797469.A3F08_03325"/>
<reference evidence="1 2" key="1">
    <citation type="journal article" date="2016" name="Nat. Commun.">
        <title>Thousands of microbial genomes shed light on interconnected biogeochemical processes in an aquifer system.</title>
        <authorList>
            <person name="Anantharaman K."/>
            <person name="Brown C.T."/>
            <person name="Hug L.A."/>
            <person name="Sharon I."/>
            <person name="Castelle C.J."/>
            <person name="Probst A.J."/>
            <person name="Thomas B.C."/>
            <person name="Singh A."/>
            <person name="Wilkins M.J."/>
            <person name="Karaoz U."/>
            <person name="Brodie E.L."/>
            <person name="Williams K.H."/>
            <person name="Hubbard S.S."/>
            <person name="Banfield J.F."/>
        </authorList>
    </citation>
    <scope>NUCLEOTIDE SEQUENCE [LARGE SCALE GENOMIC DNA]</scope>
</reference>
<evidence type="ECO:0000313" key="2">
    <source>
        <dbReference type="Proteomes" id="UP000176451"/>
    </source>
</evidence>